<evidence type="ECO:0000256" key="10">
    <source>
        <dbReference type="SAM" id="Phobius"/>
    </source>
</evidence>
<keyword evidence="5" id="KW-0653">Protein transport</keyword>
<dbReference type="GO" id="GO:0005802">
    <property type="term" value="C:trans-Golgi network"/>
    <property type="evidence" value="ECO:0007669"/>
    <property type="project" value="TreeGrafter"/>
</dbReference>
<comment type="subcellular location">
    <subcellularLocation>
        <location evidence="1">Golgi apparatus membrane</location>
        <topology evidence="1">Multi-pass membrane protein</topology>
    </subcellularLocation>
</comment>
<keyword evidence="8 10" id="KW-0472">Membrane</keyword>
<sequence length="204" mass="22611">MPGRRRLPAGSRTDLPPLKIVRKIVLLQIAYYACATVLILFTTVVYGAPFSLDLIFGWDSLRGDTTVGWILGLVWILNCFISVIFLLLFVSRSKLVPDFALTIHFLHLVATILYTHSLPSNLLWWGLQCASAAMMTFGGMWACQHRELKPISFGGLGGSSQTGSSSQQPSDDQAESSFGRGRGRERNLQEYEMDQMKATGEHAV</sequence>
<evidence type="ECO:0000256" key="4">
    <source>
        <dbReference type="ARBA" id="ARBA00022692"/>
    </source>
</evidence>
<dbReference type="Proteomes" id="UP000191522">
    <property type="component" value="Unassembled WGS sequence"/>
</dbReference>
<keyword evidence="4 10" id="KW-0812">Transmembrane</keyword>
<proteinExistence type="inferred from homology"/>
<evidence type="ECO:0000256" key="6">
    <source>
        <dbReference type="ARBA" id="ARBA00022989"/>
    </source>
</evidence>
<dbReference type="Pfam" id="PF09801">
    <property type="entry name" value="SYS1"/>
    <property type="match status" value="1"/>
</dbReference>
<evidence type="ECO:0000256" key="1">
    <source>
        <dbReference type="ARBA" id="ARBA00004653"/>
    </source>
</evidence>
<comment type="similarity">
    <text evidence="2">Belongs to the SYS1 family.</text>
</comment>
<evidence type="ECO:0000256" key="5">
    <source>
        <dbReference type="ARBA" id="ARBA00022927"/>
    </source>
</evidence>
<dbReference type="OrthoDB" id="542931at2759"/>
<dbReference type="STRING" id="69771.A0A1V6PGV4"/>
<dbReference type="PANTHER" id="PTHR12952">
    <property type="entry name" value="SYS1"/>
    <property type="match status" value="1"/>
</dbReference>
<feature type="transmembrane region" description="Helical" evidence="10">
    <location>
        <begin position="68"/>
        <end position="90"/>
    </location>
</feature>
<dbReference type="InterPro" id="IPR019185">
    <property type="entry name" value="Integral_membrane_SYS1-rel"/>
</dbReference>
<feature type="transmembrane region" description="Helical" evidence="10">
    <location>
        <begin position="99"/>
        <end position="116"/>
    </location>
</feature>
<feature type="region of interest" description="Disordered" evidence="9">
    <location>
        <begin position="157"/>
        <end position="204"/>
    </location>
</feature>
<dbReference type="GO" id="GO:0034067">
    <property type="term" value="P:protein localization to Golgi apparatus"/>
    <property type="evidence" value="ECO:0007669"/>
    <property type="project" value="TreeGrafter"/>
</dbReference>
<comment type="caution">
    <text evidence="11">The sequence shown here is derived from an EMBL/GenBank/DDBJ whole genome shotgun (WGS) entry which is preliminary data.</text>
</comment>
<feature type="transmembrane region" description="Helical" evidence="10">
    <location>
        <begin position="29"/>
        <end position="48"/>
    </location>
</feature>
<keyword evidence="7" id="KW-0333">Golgi apparatus</keyword>
<accession>A0A1V6PGV4</accession>
<keyword evidence="6 10" id="KW-1133">Transmembrane helix</keyword>
<feature type="compositionally biased region" description="Low complexity" evidence="9">
    <location>
        <begin position="161"/>
        <end position="179"/>
    </location>
</feature>
<evidence type="ECO:0008006" key="13">
    <source>
        <dbReference type="Google" id="ProtNLM"/>
    </source>
</evidence>
<keyword evidence="3" id="KW-0813">Transport</keyword>
<dbReference type="AlphaFoldDB" id="A0A1V6PGV4"/>
<dbReference type="GO" id="GO:0005829">
    <property type="term" value="C:cytosol"/>
    <property type="evidence" value="ECO:0007669"/>
    <property type="project" value="GOC"/>
</dbReference>
<evidence type="ECO:0000256" key="3">
    <source>
        <dbReference type="ARBA" id="ARBA00022448"/>
    </source>
</evidence>
<organism evidence="11 12">
    <name type="scientific">Penicillium decumbens</name>
    <dbReference type="NCBI Taxonomy" id="69771"/>
    <lineage>
        <taxon>Eukaryota</taxon>
        <taxon>Fungi</taxon>
        <taxon>Dikarya</taxon>
        <taxon>Ascomycota</taxon>
        <taxon>Pezizomycotina</taxon>
        <taxon>Eurotiomycetes</taxon>
        <taxon>Eurotiomycetidae</taxon>
        <taxon>Eurotiales</taxon>
        <taxon>Aspergillaceae</taxon>
        <taxon>Penicillium</taxon>
    </lineage>
</organism>
<evidence type="ECO:0000256" key="9">
    <source>
        <dbReference type="SAM" id="MobiDB-lite"/>
    </source>
</evidence>
<evidence type="ECO:0000313" key="12">
    <source>
        <dbReference type="Proteomes" id="UP000191522"/>
    </source>
</evidence>
<feature type="transmembrane region" description="Helical" evidence="10">
    <location>
        <begin position="122"/>
        <end position="143"/>
    </location>
</feature>
<reference evidence="12" key="1">
    <citation type="journal article" date="2017" name="Nat. Microbiol.">
        <title>Global analysis of biosynthetic gene clusters reveals vast potential of secondary metabolite production in Penicillium species.</title>
        <authorList>
            <person name="Nielsen J.C."/>
            <person name="Grijseels S."/>
            <person name="Prigent S."/>
            <person name="Ji B."/>
            <person name="Dainat J."/>
            <person name="Nielsen K.F."/>
            <person name="Frisvad J.C."/>
            <person name="Workman M."/>
            <person name="Nielsen J."/>
        </authorList>
    </citation>
    <scope>NUCLEOTIDE SEQUENCE [LARGE SCALE GENOMIC DNA]</scope>
    <source>
        <strain evidence="12">IBT 11843</strain>
    </source>
</reference>
<evidence type="ECO:0000256" key="8">
    <source>
        <dbReference type="ARBA" id="ARBA00023136"/>
    </source>
</evidence>
<name>A0A1V6PGV4_PENDC</name>
<dbReference type="OMA" id="EYEMVGM"/>
<dbReference type="EMBL" id="MDYL01000005">
    <property type="protein sequence ID" value="OQD75957.1"/>
    <property type="molecule type" value="Genomic_DNA"/>
</dbReference>
<dbReference type="GO" id="GO:0000139">
    <property type="term" value="C:Golgi membrane"/>
    <property type="evidence" value="ECO:0007669"/>
    <property type="project" value="UniProtKB-SubCell"/>
</dbReference>
<dbReference type="GO" id="GO:0006895">
    <property type="term" value="P:Golgi to endosome transport"/>
    <property type="evidence" value="ECO:0007669"/>
    <property type="project" value="TreeGrafter"/>
</dbReference>
<dbReference type="PANTHER" id="PTHR12952:SF0">
    <property type="entry name" value="PROTEIN SYS1 HOMOLOG"/>
    <property type="match status" value="1"/>
</dbReference>
<evidence type="ECO:0000313" key="11">
    <source>
        <dbReference type="EMBL" id="OQD75957.1"/>
    </source>
</evidence>
<protein>
    <recommendedName>
        <fullName evidence="13">Protein SYS1</fullName>
    </recommendedName>
</protein>
<dbReference type="GO" id="GO:0043001">
    <property type="term" value="P:Golgi to plasma membrane protein transport"/>
    <property type="evidence" value="ECO:0007669"/>
    <property type="project" value="TreeGrafter"/>
</dbReference>
<keyword evidence="12" id="KW-1185">Reference proteome</keyword>
<evidence type="ECO:0000256" key="7">
    <source>
        <dbReference type="ARBA" id="ARBA00023034"/>
    </source>
</evidence>
<evidence type="ECO:0000256" key="2">
    <source>
        <dbReference type="ARBA" id="ARBA00008160"/>
    </source>
</evidence>
<gene>
    <name evidence="11" type="ORF">PENDEC_c005G04193</name>
</gene>